<accession>A0AAU9MMS7</accession>
<evidence type="ECO:0000256" key="1">
    <source>
        <dbReference type="SAM" id="MobiDB-lite"/>
    </source>
</evidence>
<name>A0AAU9MMS7_9ASTR</name>
<feature type="region of interest" description="Disordered" evidence="1">
    <location>
        <begin position="1"/>
        <end position="20"/>
    </location>
</feature>
<dbReference type="AlphaFoldDB" id="A0AAU9MMS7"/>
<evidence type="ECO:0000313" key="3">
    <source>
        <dbReference type="Proteomes" id="UP001157418"/>
    </source>
</evidence>
<feature type="compositionally biased region" description="Low complexity" evidence="1">
    <location>
        <begin position="9"/>
        <end position="20"/>
    </location>
</feature>
<keyword evidence="3" id="KW-1185">Reference proteome</keyword>
<reference evidence="2 3" key="1">
    <citation type="submission" date="2022-01" db="EMBL/GenBank/DDBJ databases">
        <authorList>
            <person name="Xiong W."/>
            <person name="Schranz E."/>
        </authorList>
    </citation>
    <scope>NUCLEOTIDE SEQUENCE [LARGE SCALE GENOMIC DNA]</scope>
</reference>
<evidence type="ECO:0000313" key="2">
    <source>
        <dbReference type="EMBL" id="CAH1428260.1"/>
    </source>
</evidence>
<dbReference type="Proteomes" id="UP001157418">
    <property type="component" value="Unassembled WGS sequence"/>
</dbReference>
<sequence>MDEGIHNNESTVISTIETSTIDTTTVETSTITSSTALPPPSSPIPTYVPVSTEASILSVESKLIRFSRTKNLDCKLLQIVFTSEMMKGFAIILKPLLLNFLSFVMF</sequence>
<proteinExistence type="predicted"/>
<comment type="caution">
    <text evidence="2">The sequence shown here is derived from an EMBL/GenBank/DDBJ whole genome shotgun (WGS) entry which is preliminary data.</text>
</comment>
<gene>
    <name evidence="2" type="ORF">LVIROSA_LOCUS15205</name>
</gene>
<dbReference type="EMBL" id="CAKMRJ010002223">
    <property type="protein sequence ID" value="CAH1428260.1"/>
    <property type="molecule type" value="Genomic_DNA"/>
</dbReference>
<protein>
    <submittedName>
        <fullName evidence="2">Uncharacterized protein</fullName>
    </submittedName>
</protein>
<organism evidence="2 3">
    <name type="scientific">Lactuca virosa</name>
    <dbReference type="NCBI Taxonomy" id="75947"/>
    <lineage>
        <taxon>Eukaryota</taxon>
        <taxon>Viridiplantae</taxon>
        <taxon>Streptophyta</taxon>
        <taxon>Embryophyta</taxon>
        <taxon>Tracheophyta</taxon>
        <taxon>Spermatophyta</taxon>
        <taxon>Magnoliopsida</taxon>
        <taxon>eudicotyledons</taxon>
        <taxon>Gunneridae</taxon>
        <taxon>Pentapetalae</taxon>
        <taxon>asterids</taxon>
        <taxon>campanulids</taxon>
        <taxon>Asterales</taxon>
        <taxon>Asteraceae</taxon>
        <taxon>Cichorioideae</taxon>
        <taxon>Cichorieae</taxon>
        <taxon>Lactucinae</taxon>
        <taxon>Lactuca</taxon>
    </lineage>
</organism>